<proteinExistence type="predicted"/>
<dbReference type="Proteomes" id="UP001141434">
    <property type="component" value="Unassembled WGS sequence"/>
</dbReference>
<protein>
    <submittedName>
        <fullName evidence="1">Uncharacterized protein</fullName>
    </submittedName>
</protein>
<reference evidence="1" key="1">
    <citation type="submission" date="2022-11" db="EMBL/GenBank/DDBJ databases">
        <authorList>
            <person name="Petersen C."/>
        </authorList>
    </citation>
    <scope>NUCLEOTIDE SEQUENCE</scope>
    <source>
        <strain evidence="1">IBT 34128</strain>
    </source>
</reference>
<reference evidence="1" key="2">
    <citation type="journal article" date="2023" name="IMA Fungus">
        <title>Comparative genomic study of the Penicillium genus elucidates a diverse pangenome and 15 lateral gene transfer events.</title>
        <authorList>
            <person name="Petersen C."/>
            <person name="Sorensen T."/>
            <person name="Nielsen M.R."/>
            <person name="Sondergaard T.E."/>
            <person name="Sorensen J.L."/>
            <person name="Fitzpatrick D.A."/>
            <person name="Frisvad J.C."/>
            <person name="Nielsen K.L."/>
        </authorList>
    </citation>
    <scope>NUCLEOTIDE SEQUENCE</scope>
    <source>
        <strain evidence="1">IBT 34128</strain>
    </source>
</reference>
<organism evidence="1 2">
    <name type="scientific">Penicillium alfredii</name>
    <dbReference type="NCBI Taxonomy" id="1506179"/>
    <lineage>
        <taxon>Eukaryota</taxon>
        <taxon>Fungi</taxon>
        <taxon>Dikarya</taxon>
        <taxon>Ascomycota</taxon>
        <taxon>Pezizomycotina</taxon>
        <taxon>Eurotiomycetes</taxon>
        <taxon>Eurotiomycetidae</taxon>
        <taxon>Eurotiales</taxon>
        <taxon>Aspergillaceae</taxon>
        <taxon>Penicillium</taxon>
    </lineage>
</organism>
<dbReference type="EMBL" id="JAPMSZ010000011">
    <property type="protein sequence ID" value="KAJ5084010.1"/>
    <property type="molecule type" value="Genomic_DNA"/>
</dbReference>
<name>A0A9W9ELP4_9EURO</name>
<keyword evidence="2" id="KW-1185">Reference proteome</keyword>
<accession>A0A9W9ELP4</accession>
<dbReference type="OrthoDB" id="4485682at2759"/>
<dbReference type="AlphaFoldDB" id="A0A9W9ELP4"/>
<evidence type="ECO:0000313" key="1">
    <source>
        <dbReference type="EMBL" id="KAJ5084010.1"/>
    </source>
</evidence>
<sequence length="93" mass="10694">MPSLAGTIRERQPERIISVLHLYSKLTDRSNSCSLPTPKYLLPEQARLAENFYGPETENYSEDKLLTRRIQGKKDIAMLLGLYKASRRGKRVD</sequence>
<dbReference type="RefSeq" id="XP_056507407.1">
    <property type="nucleotide sequence ID" value="XM_056659114.1"/>
</dbReference>
<dbReference type="GeneID" id="81398283"/>
<evidence type="ECO:0000313" key="2">
    <source>
        <dbReference type="Proteomes" id="UP001141434"/>
    </source>
</evidence>
<gene>
    <name evidence="1" type="ORF">NUU61_008589</name>
</gene>
<comment type="caution">
    <text evidence="1">The sequence shown here is derived from an EMBL/GenBank/DDBJ whole genome shotgun (WGS) entry which is preliminary data.</text>
</comment>